<reference evidence="3" key="1">
    <citation type="journal article" date="2019" name="Curr. Biol.">
        <title>Genome Sequence of Striga asiatica Provides Insight into the Evolution of Plant Parasitism.</title>
        <authorList>
            <person name="Yoshida S."/>
            <person name="Kim S."/>
            <person name="Wafula E.K."/>
            <person name="Tanskanen J."/>
            <person name="Kim Y.M."/>
            <person name="Honaas L."/>
            <person name="Yang Z."/>
            <person name="Spallek T."/>
            <person name="Conn C.E."/>
            <person name="Ichihashi Y."/>
            <person name="Cheong K."/>
            <person name="Cui S."/>
            <person name="Der J.P."/>
            <person name="Gundlach H."/>
            <person name="Jiao Y."/>
            <person name="Hori C."/>
            <person name="Ishida J.K."/>
            <person name="Kasahara H."/>
            <person name="Kiba T."/>
            <person name="Kim M.S."/>
            <person name="Koo N."/>
            <person name="Laohavisit A."/>
            <person name="Lee Y.H."/>
            <person name="Lumba S."/>
            <person name="McCourt P."/>
            <person name="Mortimer J.C."/>
            <person name="Mutuku J.M."/>
            <person name="Nomura T."/>
            <person name="Sasaki-Sekimoto Y."/>
            <person name="Seto Y."/>
            <person name="Wang Y."/>
            <person name="Wakatake T."/>
            <person name="Sakakibara H."/>
            <person name="Demura T."/>
            <person name="Yamaguchi S."/>
            <person name="Yoneyama K."/>
            <person name="Manabe R.I."/>
            <person name="Nelson D.C."/>
            <person name="Schulman A.H."/>
            <person name="Timko M.P."/>
            <person name="dePamphilis C.W."/>
            <person name="Choi D."/>
            <person name="Shirasu K."/>
        </authorList>
    </citation>
    <scope>NUCLEOTIDE SEQUENCE [LARGE SCALE GENOMIC DNA]</scope>
    <source>
        <strain evidence="3">cv. UVA1</strain>
    </source>
</reference>
<proteinExistence type="predicted"/>
<dbReference type="Proteomes" id="UP000325081">
    <property type="component" value="Unassembled WGS sequence"/>
</dbReference>
<dbReference type="Pfam" id="PF06521">
    <property type="entry name" value="PAR1"/>
    <property type="match status" value="1"/>
</dbReference>
<dbReference type="OrthoDB" id="867840at2759"/>
<organism evidence="2 3">
    <name type="scientific">Striga asiatica</name>
    <name type="common">Asiatic witchweed</name>
    <name type="synonym">Buchnera asiatica</name>
    <dbReference type="NCBI Taxonomy" id="4170"/>
    <lineage>
        <taxon>Eukaryota</taxon>
        <taxon>Viridiplantae</taxon>
        <taxon>Streptophyta</taxon>
        <taxon>Embryophyta</taxon>
        <taxon>Tracheophyta</taxon>
        <taxon>Spermatophyta</taxon>
        <taxon>Magnoliopsida</taxon>
        <taxon>eudicotyledons</taxon>
        <taxon>Gunneridae</taxon>
        <taxon>Pentapetalae</taxon>
        <taxon>asterids</taxon>
        <taxon>lamiids</taxon>
        <taxon>Lamiales</taxon>
        <taxon>Orobanchaceae</taxon>
        <taxon>Buchnereae</taxon>
        <taxon>Striga</taxon>
    </lineage>
</organism>
<dbReference type="PANTHER" id="PTHR33649">
    <property type="entry name" value="PAR1 PROTEIN"/>
    <property type="match status" value="1"/>
</dbReference>
<evidence type="ECO:0000313" key="2">
    <source>
        <dbReference type="EMBL" id="GER57231.1"/>
    </source>
</evidence>
<accession>A0A5A7RJ67</accession>
<dbReference type="EMBL" id="BKCP01013181">
    <property type="protein sequence ID" value="GER57231.1"/>
    <property type="molecule type" value="Genomic_DNA"/>
</dbReference>
<protein>
    <submittedName>
        <fullName evidence="2">NtEIG-E80 protein</fullName>
    </submittedName>
</protein>
<evidence type="ECO:0000256" key="1">
    <source>
        <dbReference type="SAM" id="SignalP"/>
    </source>
</evidence>
<keyword evidence="3" id="KW-1185">Reference proteome</keyword>
<sequence length="162" mass="17023">MASPMKMSLIFFACSLLFKGSLADVICENLPENLCAFGISTSGKRCVLENYKNEVSGSLDYTCQTSEIVAEKFSGHIESDGCVAACGLDRRLVGISSDALLSPEFTATLCSPACYQNLFLPALCKKQSSSSRRAALELLSSGGGAPFTVDDGVAPSPAPATY</sequence>
<dbReference type="InterPro" id="IPR009489">
    <property type="entry name" value="PAR1"/>
</dbReference>
<comment type="caution">
    <text evidence="2">The sequence shown here is derived from an EMBL/GenBank/DDBJ whole genome shotgun (WGS) entry which is preliminary data.</text>
</comment>
<gene>
    <name evidence="2" type="ORF">STAS_35021</name>
</gene>
<name>A0A5A7RJ67_STRAF</name>
<dbReference type="PANTHER" id="PTHR33649:SF4">
    <property type="entry name" value="PAR1 PROTEIN"/>
    <property type="match status" value="1"/>
</dbReference>
<keyword evidence="1" id="KW-0732">Signal</keyword>
<feature type="chain" id="PRO_5022842968" evidence="1">
    <location>
        <begin position="24"/>
        <end position="162"/>
    </location>
</feature>
<feature type="signal peptide" evidence="1">
    <location>
        <begin position="1"/>
        <end position="23"/>
    </location>
</feature>
<evidence type="ECO:0000313" key="3">
    <source>
        <dbReference type="Proteomes" id="UP000325081"/>
    </source>
</evidence>
<dbReference type="AlphaFoldDB" id="A0A5A7RJ67"/>